<feature type="region of interest" description="Disordered" evidence="1">
    <location>
        <begin position="1"/>
        <end position="30"/>
    </location>
</feature>
<name>A0A7K3NRM7_9BACT</name>
<proteinExistence type="predicted"/>
<keyword evidence="3" id="KW-1185">Reference proteome</keyword>
<evidence type="ECO:0000313" key="2">
    <source>
        <dbReference type="EMBL" id="NDY58854.1"/>
    </source>
</evidence>
<dbReference type="AlphaFoldDB" id="A0A7K3NRM7"/>
<protein>
    <submittedName>
        <fullName evidence="2">Tetratricopeptide repeat protein</fullName>
    </submittedName>
</protein>
<dbReference type="Gene3D" id="1.25.40.10">
    <property type="entry name" value="Tetratricopeptide repeat domain"/>
    <property type="match status" value="1"/>
</dbReference>
<accession>A0A7K3NRM7</accession>
<gene>
    <name evidence="2" type="ORF">G3N56_19125</name>
</gene>
<dbReference type="Proteomes" id="UP000469724">
    <property type="component" value="Unassembled WGS sequence"/>
</dbReference>
<organism evidence="2 3">
    <name type="scientific">Desulfolutivibrio sulfodismutans</name>
    <dbReference type="NCBI Taxonomy" id="63561"/>
    <lineage>
        <taxon>Bacteria</taxon>
        <taxon>Pseudomonadati</taxon>
        <taxon>Thermodesulfobacteriota</taxon>
        <taxon>Desulfovibrionia</taxon>
        <taxon>Desulfovibrionales</taxon>
        <taxon>Desulfovibrionaceae</taxon>
        <taxon>Desulfolutivibrio</taxon>
    </lineage>
</organism>
<comment type="caution">
    <text evidence="2">The sequence shown here is derived from an EMBL/GenBank/DDBJ whole genome shotgun (WGS) entry which is preliminary data.</text>
</comment>
<reference evidence="2 3" key="1">
    <citation type="submission" date="2020-02" db="EMBL/GenBank/DDBJ databases">
        <title>Comparative genomics of sulfur disproportionating microorganisms.</title>
        <authorList>
            <person name="Ward L.M."/>
            <person name="Bertran E."/>
            <person name="Johnston D.T."/>
        </authorList>
    </citation>
    <scope>NUCLEOTIDE SEQUENCE [LARGE SCALE GENOMIC DNA]</scope>
    <source>
        <strain evidence="2 3">DSM 3696</strain>
    </source>
</reference>
<dbReference type="EMBL" id="JAAGRQ010000152">
    <property type="protein sequence ID" value="NDY58854.1"/>
    <property type="molecule type" value="Genomic_DNA"/>
</dbReference>
<dbReference type="SUPFAM" id="SSF48452">
    <property type="entry name" value="TPR-like"/>
    <property type="match status" value="1"/>
</dbReference>
<evidence type="ECO:0000256" key="1">
    <source>
        <dbReference type="SAM" id="MobiDB-lite"/>
    </source>
</evidence>
<sequence length="189" mass="20327">MAHEHPTRLSRRGMFQLMTGRPPDADAEAAPSQAAAWLDKGREAFLAGDMEEAARQLRLWLRPTPGDDEARMLLGQALYAMGRHVQALVEFERVARRNAGHPAGLFLCLCRLRVGRTAKAVEAYAAWADAAPQAPDGPAMAALRDHLAAHIEAVAADPGQGARVASLLEQALESRQGLAADPPNREAQA</sequence>
<dbReference type="InterPro" id="IPR011990">
    <property type="entry name" value="TPR-like_helical_dom_sf"/>
</dbReference>
<evidence type="ECO:0000313" key="3">
    <source>
        <dbReference type="Proteomes" id="UP000469724"/>
    </source>
</evidence>
<dbReference type="RefSeq" id="WP_163303918.1">
    <property type="nucleotide sequence ID" value="NZ_JAAGRQ010000152.1"/>
</dbReference>